<evidence type="ECO:0000256" key="1">
    <source>
        <dbReference type="SAM" id="Coils"/>
    </source>
</evidence>
<dbReference type="AlphaFoldDB" id="A0A8T3ARB2"/>
<dbReference type="OrthoDB" id="780812at2759"/>
<dbReference type="SMR" id="A0A8T3ARB2"/>
<name>A0A8T3ARB2_DENNO</name>
<dbReference type="PANTHER" id="PTHR37761">
    <property type="entry name" value="OS09G0108400 PROTEIN"/>
    <property type="match status" value="1"/>
</dbReference>
<organism evidence="2 3">
    <name type="scientific">Dendrobium nobile</name>
    <name type="common">Orchid</name>
    <dbReference type="NCBI Taxonomy" id="94219"/>
    <lineage>
        <taxon>Eukaryota</taxon>
        <taxon>Viridiplantae</taxon>
        <taxon>Streptophyta</taxon>
        <taxon>Embryophyta</taxon>
        <taxon>Tracheophyta</taxon>
        <taxon>Spermatophyta</taxon>
        <taxon>Magnoliopsida</taxon>
        <taxon>Liliopsida</taxon>
        <taxon>Asparagales</taxon>
        <taxon>Orchidaceae</taxon>
        <taxon>Epidendroideae</taxon>
        <taxon>Malaxideae</taxon>
        <taxon>Dendrobiinae</taxon>
        <taxon>Dendrobium</taxon>
    </lineage>
</organism>
<dbReference type="EMBL" id="JAGYWB010000016">
    <property type="protein sequence ID" value="KAI0496635.1"/>
    <property type="molecule type" value="Genomic_DNA"/>
</dbReference>
<keyword evidence="1" id="KW-0175">Coiled coil</keyword>
<accession>A0A8T3ARB2</accession>
<keyword evidence="3" id="KW-1185">Reference proteome</keyword>
<dbReference type="PANTHER" id="PTHR37761:SF2">
    <property type="entry name" value="OS09G0108400 PROTEIN"/>
    <property type="match status" value="1"/>
</dbReference>
<gene>
    <name evidence="2" type="ORF">KFK09_022956</name>
</gene>
<protein>
    <submittedName>
        <fullName evidence="2">Uncharacterized protein</fullName>
    </submittedName>
</protein>
<dbReference type="Proteomes" id="UP000829196">
    <property type="component" value="Unassembled WGS sequence"/>
</dbReference>
<comment type="caution">
    <text evidence="2">The sequence shown here is derived from an EMBL/GenBank/DDBJ whole genome shotgun (WGS) entry which is preliminary data.</text>
</comment>
<feature type="coiled-coil region" evidence="1">
    <location>
        <begin position="37"/>
        <end position="95"/>
    </location>
</feature>
<reference evidence="2" key="1">
    <citation type="journal article" date="2022" name="Front. Genet.">
        <title>Chromosome-Scale Assembly of the Dendrobium nobile Genome Provides Insights Into the Molecular Mechanism of the Biosynthesis of the Medicinal Active Ingredient of Dendrobium.</title>
        <authorList>
            <person name="Xu Q."/>
            <person name="Niu S.-C."/>
            <person name="Li K.-L."/>
            <person name="Zheng P.-J."/>
            <person name="Zhang X.-J."/>
            <person name="Jia Y."/>
            <person name="Liu Y."/>
            <person name="Niu Y.-X."/>
            <person name="Yu L.-H."/>
            <person name="Chen D.-F."/>
            <person name="Zhang G.-Q."/>
        </authorList>
    </citation>
    <scope>NUCLEOTIDE SEQUENCE</scope>
    <source>
        <tissue evidence="2">Leaf</tissue>
    </source>
</reference>
<proteinExistence type="predicted"/>
<evidence type="ECO:0000313" key="3">
    <source>
        <dbReference type="Proteomes" id="UP000829196"/>
    </source>
</evidence>
<evidence type="ECO:0000313" key="2">
    <source>
        <dbReference type="EMBL" id="KAI0496635.1"/>
    </source>
</evidence>
<sequence length="239" mass="26572">MLFKNPMHAFVGRGGRKKKQKNHCRGVSPTPTVHVFVDVAAQREKALEKQLHSLIEQLTAKQAQAENLMSEIRSKEKELENLNNIQKKLEISSADANPTRNRFSRGMAGSAAAYADYAGDAYSRPSIAGITTESLQKLMLLSELSDVGNLSTKGHAADVHQWWSFVNGGLSVKRRRFISSCLSMKVRRRFEVVVWQRFGSSSSIEVQEWRLGSKSLAPVDWRGFVGGVVVLDSNILQAS</sequence>